<accession>A0A0W0YJG6</accession>
<feature type="transmembrane region" description="Helical" evidence="1">
    <location>
        <begin position="49"/>
        <end position="70"/>
    </location>
</feature>
<evidence type="ECO:0000256" key="1">
    <source>
        <dbReference type="SAM" id="Phobius"/>
    </source>
</evidence>
<evidence type="ECO:0000313" key="2">
    <source>
        <dbReference type="EMBL" id="KTD57040.1"/>
    </source>
</evidence>
<dbReference type="EMBL" id="LNYU01000078">
    <property type="protein sequence ID" value="KTD57040.1"/>
    <property type="molecule type" value="Genomic_DNA"/>
</dbReference>
<dbReference type="SUPFAM" id="SSF51395">
    <property type="entry name" value="FMN-linked oxidoreductases"/>
    <property type="match status" value="1"/>
</dbReference>
<protein>
    <submittedName>
        <fullName evidence="2">Glutamate synthase</fullName>
    </submittedName>
</protein>
<keyword evidence="1" id="KW-1133">Transmembrane helix</keyword>
<dbReference type="Proteomes" id="UP000054703">
    <property type="component" value="Unassembled WGS sequence"/>
</dbReference>
<feature type="transmembrane region" description="Helical" evidence="1">
    <location>
        <begin position="20"/>
        <end position="43"/>
    </location>
</feature>
<dbReference type="STRING" id="45074.Lsan_2662"/>
<dbReference type="AlphaFoldDB" id="A0A0W0YJG6"/>
<comment type="caution">
    <text evidence="2">The sequence shown here is derived from an EMBL/GenBank/DDBJ whole genome shotgun (WGS) entry which is preliminary data.</text>
</comment>
<reference evidence="2 3" key="1">
    <citation type="submission" date="2015-11" db="EMBL/GenBank/DDBJ databases">
        <title>Genomic analysis of 38 Legionella species identifies large and diverse effector repertoires.</title>
        <authorList>
            <person name="Burstein D."/>
            <person name="Amaro F."/>
            <person name="Zusman T."/>
            <person name="Lifshitz Z."/>
            <person name="Cohen O."/>
            <person name="Gilbert J.A."/>
            <person name="Pupko T."/>
            <person name="Shuman H.A."/>
            <person name="Segal G."/>
        </authorList>
    </citation>
    <scope>NUCLEOTIDE SEQUENCE [LARGE SCALE GENOMIC DNA]</scope>
    <source>
        <strain evidence="2 3">SC-63-C7</strain>
    </source>
</reference>
<keyword evidence="3" id="KW-1185">Reference proteome</keyword>
<name>A0A0W0YJG6_9GAMM</name>
<organism evidence="2 3">
    <name type="scientific">Legionella santicrucis</name>
    <dbReference type="NCBI Taxonomy" id="45074"/>
    <lineage>
        <taxon>Bacteria</taxon>
        <taxon>Pseudomonadati</taxon>
        <taxon>Pseudomonadota</taxon>
        <taxon>Gammaproteobacteria</taxon>
        <taxon>Legionellales</taxon>
        <taxon>Legionellaceae</taxon>
        <taxon>Legionella</taxon>
    </lineage>
</organism>
<keyword evidence="1" id="KW-0472">Membrane</keyword>
<dbReference type="PATRIC" id="fig|45074.5.peg.2866"/>
<keyword evidence="1" id="KW-0812">Transmembrane</keyword>
<evidence type="ECO:0000313" key="3">
    <source>
        <dbReference type="Proteomes" id="UP000054703"/>
    </source>
</evidence>
<proteinExistence type="predicted"/>
<sequence length="140" mass="16480">MKTSRNNAKHDIQLIKEVSLSILILLLIIIFALIILLAIWNILQKNHTILRNFPIIGYMRYFAEFLGVYLRQYFYARDREELPFNRTERTWVYEASENVDTTIGFGSTRDRRPLNTIYFVDSPFPVLKRDVVKAHSVTIG</sequence>
<gene>
    <name evidence="2" type="ORF">Lsan_2662</name>
</gene>